<accession>A0A0G1RY76</accession>
<evidence type="ECO:0000313" key="1">
    <source>
        <dbReference type="EMBL" id="KKU62057.1"/>
    </source>
</evidence>
<evidence type="ECO:0000313" key="2">
    <source>
        <dbReference type="Proteomes" id="UP000033860"/>
    </source>
</evidence>
<dbReference type="EMBL" id="LCNT01000001">
    <property type="protein sequence ID" value="KKU62057.1"/>
    <property type="molecule type" value="Genomic_DNA"/>
</dbReference>
<comment type="caution">
    <text evidence="1">The sequence shown here is derived from an EMBL/GenBank/DDBJ whole genome shotgun (WGS) entry which is preliminary data.</text>
</comment>
<gene>
    <name evidence="1" type="ORF">UX85_C0001G0271</name>
</gene>
<name>A0A0G1RY76_9BACT</name>
<organism evidence="1 2">
    <name type="scientific">Candidatus Beckwithbacteria bacterium GW2011_GWB1_47_15</name>
    <dbReference type="NCBI Taxonomy" id="1618371"/>
    <lineage>
        <taxon>Bacteria</taxon>
        <taxon>Candidatus Beckwithiibacteriota</taxon>
    </lineage>
</organism>
<protein>
    <submittedName>
        <fullName evidence="1">Uncharacterized protein</fullName>
    </submittedName>
</protein>
<dbReference type="AlphaFoldDB" id="A0A0G1RY76"/>
<dbReference type="Proteomes" id="UP000033860">
    <property type="component" value="Unassembled WGS sequence"/>
</dbReference>
<sequence>MRLKSFSILFLALALALGFYHPAYARKKLVRSHAAPSAPYGAWVKPKLRADRHALLLMLGGMQYADSVAYTLTYNAGPVAQGIQSSHNPEDGNTQKELVFGTCSGNDCVYHGNLNDMKLEVAITLKSGKTVIWRYVINP</sequence>
<reference evidence="1 2" key="1">
    <citation type="journal article" date="2015" name="Nature">
        <title>rRNA introns, odd ribosomes, and small enigmatic genomes across a large radiation of phyla.</title>
        <authorList>
            <person name="Brown C.T."/>
            <person name="Hug L.A."/>
            <person name="Thomas B.C."/>
            <person name="Sharon I."/>
            <person name="Castelle C.J."/>
            <person name="Singh A."/>
            <person name="Wilkins M.J."/>
            <person name="Williams K.H."/>
            <person name="Banfield J.F."/>
        </authorList>
    </citation>
    <scope>NUCLEOTIDE SEQUENCE [LARGE SCALE GENOMIC DNA]</scope>
</reference>
<proteinExistence type="predicted"/>